<dbReference type="EMBL" id="BGPR01003364">
    <property type="protein sequence ID" value="GBM87174.1"/>
    <property type="molecule type" value="Genomic_DNA"/>
</dbReference>
<keyword evidence="2" id="KW-1185">Reference proteome</keyword>
<sequence length="103" mass="11171">MLKQNRASTDQTTYVAAPSCIKMVKVRKCLCCSCGTTNVFSMSLCQRASTGPLAAIFSKKNGPLMNVAMHPHQEVTLENVGEFHCPSMDLPSPKCGNSVYSLK</sequence>
<name>A0A4Y2JB62_ARAVE</name>
<accession>A0A4Y2JB62</accession>
<proteinExistence type="predicted"/>
<organism evidence="1 2">
    <name type="scientific">Araneus ventricosus</name>
    <name type="common">Orbweaver spider</name>
    <name type="synonym">Epeira ventricosa</name>
    <dbReference type="NCBI Taxonomy" id="182803"/>
    <lineage>
        <taxon>Eukaryota</taxon>
        <taxon>Metazoa</taxon>
        <taxon>Ecdysozoa</taxon>
        <taxon>Arthropoda</taxon>
        <taxon>Chelicerata</taxon>
        <taxon>Arachnida</taxon>
        <taxon>Araneae</taxon>
        <taxon>Araneomorphae</taxon>
        <taxon>Entelegynae</taxon>
        <taxon>Araneoidea</taxon>
        <taxon>Araneidae</taxon>
        <taxon>Araneus</taxon>
    </lineage>
</organism>
<evidence type="ECO:0000313" key="2">
    <source>
        <dbReference type="Proteomes" id="UP000499080"/>
    </source>
</evidence>
<protein>
    <submittedName>
        <fullName evidence="1">Uncharacterized protein</fullName>
    </submittedName>
</protein>
<evidence type="ECO:0000313" key="1">
    <source>
        <dbReference type="EMBL" id="GBM87174.1"/>
    </source>
</evidence>
<dbReference type="AlphaFoldDB" id="A0A4Y2JB62"/>
<gene>
    <name evidence="1" type="ORF">AVEN_78689_1</name>
</gene>
<reference evidence="1 2" key="1">
    <citation type="journal article" date="2019" name="Sci. Rep.">
        <title>Orb-weaving spider Araneus ventricosus genome elucidates the spidroin gene catalogue.</title>
        <authorList>
            <person name="Kono N."/>
            <person name="Nakamura H."/>
            <person name="Ohtoshi R."/>
            <person name="Moran D.A.P."/>
            <person name="Shinohara A."/>
            <person name="Yoshida Y."/>
            <person name="Fujiwara M."/>
            <person name="Mori M."/>
            <person name="Tomita M."/>
            <person name="Arakawa K."/>
        </authorList>
    </citation>
    <scope>NUCLEOTIDE SEQUENCE [LARGE SCALE GENOMIC DNA]</scope>
</reference>
<dbReference type="Proteomes" id="UP000499080">
    <property type="component" value="Unassembled WGS sequence"/>
</dbReference>
<comment type="caution">
    <text evidence="1">The sequence shown here is derived from an EMBL/GenBank/DDBJ whole genome shotgun (WGS) entry which is preliminary data.</text>
</comment>